<feature type="compositionally biased region" description="Gly residues" evidence="1">
    <location>
        <begin position="80"/>
        <end position="92"/>
    </location>
</feature>
<dbReference type="EMBL" id="AP026073">
    <property type="protein sequence ID" value="BDM70873.1"/>
    <property type="molecule type" value="Genomic_DNA"/>
</dbReference>
<sequence length="112" mass="10896">MSGAATISDVFAMTTISRLRQSTSRAHHLRGYGDSGCPVGVATGVDARGPAAGAAAAAAGGGMDAGSRGDTGPPRRWGQGRTGHGSGGGSGNGTHEVAQPCATIRTCTAVCK</sequence>
<protein>
    <submittedName>
        <fullName evidence="2">Uncharacterized protein</fullName>
    </submittedName>
</protein>
<reference evidence="2" key="1">
    <citation type="submission" date="2022-06" db="EMBL/GenBank/DDBJ databases">
        <title>Complete genome sequence of Streptomyces nigrescens HEK616.</title>
        <authorList>
            <person name="Asamizu S."/>
            <person name="Onaka H."/>
        </authorList>
    </citation>
    <scope>NUCLEOTIDE SEQUENCE</scope>
    <source>
        <strain evidence="2">HEK616</strain>
    </source>
</reference>
<keyword evidence="3" id="KW-1185">Reference proteome</keyword>
<gene>
    <name evidence="2" type="ORF">HEK616_43600</name>
</gene>
<accession>A0ABM7ZXC0</accession>
<evidence type="ECO:0000313" key="3">
    <source>
        <dbReference type="Proteomes" id="UP001059597"/>
    </source>
</evidence>
<feature type="region of interest" description="Disordered" evidence="1">
    <location>
        <begin position="57"/>
        <end position="97"/>
    </location>
</feature>
<name>A0ABM7ZXC0_STRNI</name>
<dbReference type="Proteomes" id="UP001059597">
    <property type="component" value="Chromosome"/>
</dbReference>
<proteinExistence type="predicted"/>
<organism evidence="2 3">
    <name type="scientific">Streptomyces nigrescens</name>
    <dbReference type="NCBI Taxonomy" id="1920"/>
    <lineage>
        <taxon>Bacteria</taxon>
        <taxon>Bacillati</taxon>
        <taxon>Actinomycetota</taxon>
        <taxon>Actinomycetes</taxon>
        <taxon>Kitasatosporales</taxon>
        <taxon>Streptomycetaceae</taxon>
        <taxon>Streptomyces</taxon>
    </lineage>
</organism>
<evidence type="ECO:0000256" key="1">
    <source>
        <dbReference type="SAM" id="MobiDB-lite"/>
    </source>
</evidence>
<evidence type="ECO:0000313" key="2">
    <source>
        <dbReference type="EMBL" id="BDM70873.1"/>
    </source>
</evidence>